<keyword evidence="2" id="KW-1133">Transmembrane helix</keyword>
<evidence type="ECO:0000313" key="4">
    <source>
        <dbReference type="Proteomes" id="UP000250443"/>
    </source>
</evidence>
<protein>
    <submittedName>
        <fullName evidence="3">Putative uroporphyrin-III C-methyltransferase</fullName>
        <ecNumber evidence="3">2.1.1.107</ecNumber>
    </submittedName>
</protein>
<evidence type="ECO:0000256" key="2">
    <source>
        <dbReference type="SAM" id="Phobius"/>
    </source>
</evidence>
<accession>A0A2X2D210</accession>
<dbReference type="InterPro" id="IPR007470">
    <property type="entry name" value="HemX"/>
</dbReference>
<keyword evidence="2" id="KW-0472">Membrane</keyword>
<dbReference type="Proteomes" id="UP000250443">
    <property type="component" value="Unassembled WGS sequence"/>
</dbReference>
<sequence length="389" mass="42792">MSETVTPTDDAVPASGETVNATPPPAPTPEKPRRGSAGLALLALLVGAAGLAAGGWSLWQTRTLHEQDHAQLAQLEDARSLTRQVEQREQALAAQLEKLPNAEDFESRRRLMSQLQADQQHLAQQFNEVVGQSRQVWRLTEAEHLMRMATLRLAALQDVPSAQNLLQAVDEILKSQNDPGAFAVRQQLANSQQALRQLPDLDRTGLFVQLSALRDQVQTLEPLPPRFVHPEGDQPGVQASEESTNRFVRAWQRLRERVSGYFRIDFSADKPIKPLLAEESLAQVRLAMNLALEQAQWGALNGNQAVYQRALTQAQGVLEAHFNSQNAESRAVRETLSELADKPVTLNPPDLSPTLSALQAYIARRQQPESTTSAQPAPPAASPAQEEQL</sequence>
<gene>
    <name evidence="3" type="primary">hemX</name>
    <name evidence="3" type="ORF">NCTC11842_04802</name>
</gene>
<feature type="transmembrane region" description="Helical" evidence="2">
    <location>
        <begin position="39"/>
        <end position="59"/>
    </location>
</feature>
<evidence type="ECO:0000313" key="3">
    <source>
        <dbReference type="EMBL" id="SPZ13033.1"/>
    </source>
</evidence>
<feature type="region of interest" description="Disordered" evidence="1">
    <location>
        <begin position="359"/>
        <end position="389"/>
    </location>
</feature>
<proteinExistence type="predicted"/>
<dbReference type="EC" id="2.1.1.107" evidence="3"/>
<organism evidence="3 4">
    <name type="scientific">Pseudomonas luteola</name>
    <dbReference type="NCBI Taxonomy" id="47886"/>
    <lineage>
        <taxon>Bacteria</taxon>
        <taxon>Pseudomonadati</taxon>
        <taxon>Pseudomonadota</taxon>
        <taxon>Gammaproteobacteria</taxon>
        <taxon>Pseudomonadales</taxon>
        <taxon>Pseudomonadaceae</taxon>
        <taxon>Pseudomonas</taxon>
    </lineage>
</organism>
<name>A0A2X2D210_PSELU</name>
<dbReference type="EMBL" id="UAUF01000014">
    <property type="protein sequence ID" value="SPZ13033.1"/>
    <property type="molecule type" value="Genomic_DNA"/>
</dbReference>
<reference evidence="3 4" key="1">
    <citation type="submission" date="2018-06" db="EMBL/GenBank/DDBJ databases">
        <authorList>
            <consortium name="Pathogen Informatics"/>
            <person name="Doyle S."/>
        </authorList>
    </citation>
    <scope>NUCLEOTIDE SEQUENCE [LARGE SCALE GENOMIC DNA]</scope>
    <source>
        <strain evidence="3 4">NCTC11842</strain>
    </source>
</reference>
<feature type="region of interest" description="Disordered" evidence="1">
    <location>
        <begin position="1"/>
        <end position="34"/>
    </location>
</feature>
<keyword evidence="3" id="KW-0489">Methyltransferase</keyword>
<dbReference type="AlphaFoldDB" id="A0A2X2D210"/>
<dbReference type="PANTHER" id="PTHR38043:SF1">
    <property type="entry name" value="PROTEIN HEMX"/>
    <property type="match status" value="1"/>
</dbReference>
<dbReference type="RefSeq" id="WP_010796538.1">
    <property type="nucleotide sequence ID" value="NZ_UAUF01000014.1"/>
</dbReference>
<evidence type="ECO:0000256" key="1">
    <source>
        <dbReference type="SAM" id="MobiDB-lite"/>
    </source>
</evidence>
<keyword evidence="3" id="KW-0808">Transferase</keyword>
<dbReference type="PANTHER" id="PTHR38043">
    <property type="entry name" value="PROTEIN HEMX"/>
    <property type="match status" value="1"/>
</dbReference>
<dbReference type="GO" id="GO:0032259">
    <property type="term" value="P:methylation"/>
    <property type="evidence" value="ECO:0007669"/>
    <property type="project" value="UniProtKB-KW"/>
</dbReference>
<dbReference type="Pfam" id="PF04375">
    <property type="entry name" value="HemX"/>
    <property type="match status" value="1"/>
</dbReference>
<keyword evidence="2" id="KW-0812">Transmembrane</keyword>
<dbReference type="GO" id="GO:0004851">
    <property type="term" value="F:uroporphyrin-III C-methyltransferase activity"/>
    <property type="evidence" value="ECO:0007669"/>
    <property type="project" value="UniProtKB-EC"/>
</dbReference>